<feature type="region of interest" description="Disordered" evidence="1">
    <location>
        <begin position="105"/>
        <end position="149"/>
    </location>
</feature>
<feature type="compositionally biased region" description="Basic and acidic residues" evidence="1">
    <location>
        <begin position="105"/>
        <end position="116"/>
    </location>
</feature>
<dbReference type="GeneID" id="20041144"/>
<gene>
    <name evidence="2" type="ORF">C922_05870</name>
</gene>
<evidence type="ECO:0000256" key="1">
    <source>
        <dbReference type="SAM" id="MobiDB-lite"/>
    </source>
</evidence>
<organism evidence="2 3">
    <name type="scientific">Plasmodium inui San Antonio 1</name>
    <dbReference type="NCBI Taxonomy" id="1237626"/>
    <lineage>
        <taxon>Eukaryota</taxon>
        <taxon>Sar</taxon>
        <taxon>Alveolata</taxon>
        <taxon>Apicomplexa</taxon>
        <taxon>Aconoidasida</taxon>
        <taxon>Haemosporida</taxon>
        <taxon>Plasmodiidae</taxon>
        <taxon>Plasmodium</taxon>
        <taxon>Plasmodium (Plasmodium)</taxon>
    </lineage>
</organism>
<protein>
    <submittedName>
        <fullName evidence="2">Uncharacterized protein</fullName>
    </submittedName>
</protein>
<proteinExistence type="predicted"/>
<accession>W7A3T8</accession>
<feature type="compositionally biased region" description="Acidic residues" evidence="1">
    <location>
        <begin position="117"/>
        <end position="144"/>
    </location>
</feature>
<feature type="region of interest" description="Disordered" evidence="1">
    <location>
        <begin position="206"/>
        <end position="233"/>
    </location>
</feature>
<dbReference type="EMBL" id="KI965754">
    <property type="protein sequence ID" value="EUD61177.1"/>
    <property type="molecule type" value="Genomic_DNA"/>
</dbReference>
<evidence type="ECO:0000313" key="3">
    <source>
        <dbReference type="Proteomes" id="UP000030640"/>
    </source>
</evidence>
<dbReference type="OrthoDB" id="389249at2759"/>
<dbReference type="VEuPathDB" id="PlasmoDB:C922_05870"/>
<reference evidence="2 3" key="1">
    <citation type="submission" date="2013-02" db="EMBL/GenBank/DDBJ databases">
        <title>The Genome Sequence of Plasmodium inui San Antonio 1.</title>
        <authorList>
            <consortium name="The Broad Institute Genome Sequencing Platform"/>
            <consortium name="The Broad Institute Genome Sequencing Center for Infectious Disease"/>
            <person name="Neafsey D."/>
            <person name="Cheeseman I."/>
            <person name="Volkman S."/>
            <person name="Adams J."/>
            <person name="Walker B."/>
            <person name="Young S.K."/>
            <person name="Zeng Q."/>
            <person name="Gargeya S."/>
            <person name="Fitzgerald M."/>
            <person name="Haas B."/>
            <person name="Abouelleil A."/>
            <person name="Alvarado L."/>
            <person name="Arachchi H.M."/>
            <person name="Berlin A.M."/>
            <person name="Chapman S.B."/>
            <person name="Dewar J."/>
            <person name="Goldberg J."/>
            <person name="Griggs A."/>
            <person name="Gujja S."/>
            <person name="Hansen M."/>
            <person name="Howarth C."/>
            <person name="Imamovic A."/>
            <person name="Larimer J."/>
            <person name="McCowan C."/>
            <person name="Murphy C."/>
            <person name="Neiman D."/>
            <person name="Pearson M."/>
            <person name="Priest M."/>
            <person name="Roberts A."/>
            <person name="Saif S."/>
            <person name="Shea T."/>
            <person name="Sisk P."/>
            <person name="Sykes S."/>
            <person name="Wortman J."/>
            <person name="Nusbaum C."/>
            <person name="Birren B."/>
        </authorList>
    </citation>
    <scope>NUCLEOTIDE SEQUENCE [LARGE SCALE GENOMIC DNA]</scope>
    <source>
        <strain evidence="2 3">San Antonio 1</strain>
    </source>
</reference>
<feature type="compositionally biased region" description="Polar residues" evidence="1">
    <location>
        <begin position="223"/>
        <end position="233"/>
    </location>
</feature>
<sequence>MLRSELDFLGKPIYQPLTEQIPIDLAGDKLLTHVKNWYDEYNIEEGCANVKLGSIKKNINLSANEYKEFTTDDFKGIRNKKEFKGIFYSFGEGWDYNNHDGRYHRKDSDHESRGDENENDESEDDEDEEDENHEDEDNPDEDDNCYQRRSYYPSGARANENWQGFAYYNHEKKAQFYYDGVESEKIFTRTKKKRVKGNFRDTITQATDTDSHEEGMCLGPSAKKSQGQQHYQN</sequence>
<dbReference type="Proteomes" id="UP000030640">
    <property type="component" value="Unassembled WGS sequence"/>
</dbReference>
<evidence type="ECO:0000313" key="2">
    <source>
        <dbReference type="EMBL" id="EUD61177.1"/>
    </source>
</evidence>
<dbReference type="AlphaFoldDB" id="W7A3T8"/>
<name>W7A3T8_9APIC</name>
<keyword evidence="3" id="KW-1185">Reference proteome</keyword>
<dbReference type="RefSeq" id="XP_008819663.1">
    <property type="nucleotide sequence ID" value="XM_008821441.1"/>
</dbReference>
<feature type="non-terminal residue" evidence="2">
    <location>
        <position position="233"/>
    </location>
</feature>